<proteinExistence type="predicted"/>
<accession>A0A4R3VVA3</accession>
<feature type="transmembrane region" description="Helical" evidence="2">
    <location>
        <begin position="7"/>
        <end position="27"/>
    </location>
</feature>
<keyword evidence="2" id="KW-1133">Transmembrane helix</keyword>
<dbReference type="AlphaFoldDB" id="A0A4R3VVA3"/>
<dbReference type="EMBL" id="SMBZ01000007">
    <property type="protein sequence ID" value="TCV18936.1"/>
    <property type="molecule type" value="Genomic_DNA"/>
</dbReference>
<evidence type="ECO:0008006" key="5">
    <source>
        <dbReference type="Google" id="ProtNLM"/>
    </source>
</evidence>
<sequence length="623" mass="71442">MRPVWKWVLGIISALLIILLCVVWYYSRNWKPIVEIKLKEVVHNSTDGLYALHFDDMDLNIALGNVTLYNAELRPDSAVYQKMIATKDAPNNRYHIKLKKLKVRRFNLMDALTNKKLDIKSITFEDTQIHLMNEYHAFNDTVRTTPKKSLYESVKDLFTSVNVTDIIVDNVKFKYSKYADGKETGIDLDKATIKVHDVLLDETSHQDSSRLFYTKMVDVFIPGFEYDLPDGYYKAKFKSLRINTRDQNVLMTDVVYEPRMSKSSFYKQKKQNVTMAILKFDTLRAEHLDFRQLIDNKNTIASVVQLKNGTVDLFADKRYPKYPINKIGYSPHQKLLRMKSLLRLDTVLVDDVTVTYHEMSGKYFREGSISFNHVNGNILNVTNDSVYLKKNKYMRADLAAKVMNAGLLHAKLGFDMLSDNGTHTYSGTLGAMQAPAFNRILRPLLNVEIASGNIKKVAFNMQGTDHRNWGDFRFDYDDLKINLLNKKNEDGEQSSKKVVSFLVNELLINDSNPDKKGVYTVAKVNYRRVPEHTFFKTMWQSLLDGIKQCAGISKEREAKLMGVAETGKNIVEKGKDIVEGAKEVGKKAGNFIKGIFKKKEDDSDSTPQIDDKKKDTPKKDSDE</sequence>
<reference evidence="3 4" key="1">
    <citation type="submission" date="2019-03" db="EMBL/GenBank/DDBJ databases">
        <title>Genomic Encyclopedia of Type Strains, Phase IV (KMG-IV): sequencing the most valuable type-strain genomes for metagenomic binning, comparative biology and taxonomic classification.</title>
        <authorList>
            <person name="Goeker M."/>
        </authorList>
    </citation>
    <scope>NUCLEOTIDE SEQUENCE [LARGE SCALE GENOMIC DNA]</scope>
    <source>
        <strain evidence="3 4">DSM 22362</strain>
    </source>
</reference>
<evidence type="ECO:0000313" key="3">
    <source>
        <dbReference type="EMBL" id="TCV18936.1"/>
    </source>
</evidence>
<evidence type="ECO:0000313" key="4">
    <source>
        <dbReference type="Proteomes" id="UP000295197"/>
    </source>
</evidence>
<dbReference type="Proteomes" id="UP000295197">
    <property type="component" value="Unassembled WGS sequence"/>
</dbReference>
<protein>
    <recommendedName>
        <fullName evidence="5">AsmA-like protein</fullName>
    </recommendedName>
</protein>
<name>A0A4R3VVA3_9SPHI</name>
<comment type="caution">
    <text evidence="3">The sequence shown here is derived from an EMBL/GenBank/DDBJ whole genome shotgun (WGS) entry which is preliminary data.</text>
</comment>
<evidence type="ECO:0000256" key="2">
    <source>
        <dbReference type="SAM" id="Phobius"/>
    </source>
</evidence>
<evidence type="ECO:0000256" key="1">
    <source>
        <dbReference type="SAM" id="MobiDB-lite"/>
    </source>
</evidence>
<feature type="region of interest" description="Disordered" evidence="1">
    <location>
        <begin position="599"/>
        <end position="623"/>
    </location>
</feature>
<keyword evidence="2" id="KW-0812">Transmembrane</keyword>
<feature type="compositionally biased region" description="Basic and acidic residues" evidence="1">
    <location>
        <begin position="609"/>
        <end position="623"/>
    </location>
</feature>
<organism evidence="3 4">
    <name type="scientific">Sphingobacterium alimentarium</name>
    <dbReference type="NCBI Taxonomy" id="797292"/>
    <lineage>
        <taxon>Bacteria</taxon>
        <taxon>Pseudomonadati</taxon>
        <taxon>Bacteroidota</taxon>
        <taxon>Sphingobacteriia</taxon>
        <taxon>Sphingobacteriales</taxon>
        <taxon>Sphingobacteriaceae</taxon>
        <taxon>Sphingobacterium</taxon>
    </lineage>
</organism>
<keyword evidence="4" id="KW-1185">Reference proteome</keyword>
<gene>
    <name evidence="3" type="ORF">EDC17_100767</name>
</gene>
<keyword evidence="2" id="KW-0472">Membrane</keyword>